<dbReference type="EMBL" id="GEVK01007487">
    <property type="protein sequence ID" value="JAU45345.1"/>
    <property type="molecule type" value="Transcribed_RNA"/>
</dbReference>
<dbReference type="InterPro" id="IPR044974">
    <property type="entry name" value="Disease_R_plants"/>
</dbReference>
<name>A0A1J3FML4_NOCCA</name>
<dbReference type="Gene3D" id="1.10.8.430">
    <property type="entry name" value="Helical domain of apoptotic protease-activating factors"/>
    <property type="match status" value="1"/>
</dbReference>
<organism evidence="7">
    <name type="scientific">Noccaea caerulescens</name>
    <name type="common">Alpine penny-cress</name>
    <name type="synonym">Thlaspi caerulescens</name>
    <dbReference type="NCBI Taxonomy" id="107243"/>
    <lineage>
        <taxon>Eukaryota</taxon>
        <taxon>Viridiplantae</taxon>
        <taxon>Streptophyta</taxon>
        <taxon>Embryophyta</taxon>
        <taxon>Tracheophyta</taxon>
        <taxon>Spermatophyta</taxon>
        <taxon>Magnoliopsida</taxon>
        <taxon>eudicotyledons</taxon>
        <taxon>Gunneridae</taxon>
        <taxon>Pentapetalae</taxon>
        <taxon>rosids</taxon>
        <taxon>malvids</taxon>
        <taxon>Brassicales</taxon>
        <taxon>Brassicaceae</taxon>
        <taxon>Coluteocarpeae</taxon>
        <taxon>Noccaea</taxon>
    </lineage>
</organism>
<dbReference type="InterPro" id="IPR000157">
    <property type="entry name" value="TIR_dom"/>
</dbReference>
<evidence type="ECO:0000256" key="2">
    <source>
        <dbReference type="ARBA" id="ARBA00022737"/>
    </source>
</evidence>
<dbReference type="PROSITE" id="PS50104">
    <property type="entry name" value="TIR"/>
    <property type="match status" value="1"/>
</dbReference>
<protein>
    <submittedName>
        <fullName evidence="7">Putative disease resistance protein</fullName>
    </submittedName>
</protein>
<accession>A0A1J3FML4</accession>
<dbReference type="AlphaFoldDB" id="A0A1J3FML4"/>
<evidence type="ECO:0000313" key="7">
    <source>
        <dbReference type="EMBL" id="JAU45345.1"/>
    </source>
</evidence>
<keyword evidence="5" id="KW-0520">NAD</keyword>
<evidence type="ECO:0000256" key="1">
    <source>
        <dbReference type="ARBA" id="ARBA00022614"/>
    </source>
</evidence>
<dbReference type="InterPro" id="IPR042197">
    <property type="entry name" value="Apaf_helical"/>
</dbReference>
<dbReference type="Gene3D" id="3.40.50.300">
    <property type="entry name" value="P-loop containing nucleotide triphosphate hydrolases"/>
    <property type="match status" value="1"/>
</dbReference>
<dbReference type="InterPro" id="IPR036390">
    <property type="entry name" value="WH_DNA-bd_sf"/>
</dbReference>
<dbReference type="InterPro" id="IPR003593">
    <property type="entry name" value="AAA+_ATPase"/>
</dbReference>
<dbReference type="Pfam" id="PF01582">
    <property type="entry name" value="TIR"/>
    <property type="match status" value="1"/>
</dbReference>
<dbReference type="SUPFAM" id="SSF46785">
    <property type="entry name" value="Winged helix' DNA-binding domain"/>
    <property type="match status" value="1"/>
</dbReference>
<dbReference type="GO" id="GO:0007165">
    <property type="term" value="P:signal transduction"/>
    <property type="evidence" value="ECO:0007669"/>
    <property type="project" value="InterPro"/>
</dbReference>
<dbReference type="FunFam" id="3.40.50.300:FF:001002">
    <property type="entry name" value="Disease resistance protein (TIR-NBS-LRR class)"/>
    <property type="match status" value="1"/>
</dbReference>
<sequence>MAASPSSSFTSRNYTYKVFASFHGEDVRKTLLSHIRQQFNRSGISMFDDQEIERSATIAPSLKKAIKESRISIVILSQRYASSGWCLDELVDIMETKKATGQIVMPIFYGVEPSHIRKQIGEFGIAFNDTCERKKPTDEQRQKWSQALNDVGNIEGDDFSSWDNEAKMIKKITKDVSEKLNVTPSKDFDGMVGLEAHLKEMESLLDLDYGGVKMVAITGPAGIGKTTIARALHSLISNRFQLDCFVDNLRESYHSGFDEYGLKLGLQKQFLSDILNQYDMRISHLGAVKQNLGDQRVLIILDDVNNIKQLEALANDTTWFGPGSRIIVTTENKELLQQHGIDITYHVPFPSYEEALKILCRYAFRESSMYHGFEGLATRVTYLCGNLPLGLRVVGSSLRGKNMEGWEKVIRRLETIIDHKDIENVLRVGFESLDENEQSLFLHIAVFFNYKDGDLVKAMLADTKLDIKHGLEMLVNRSLIYISDGGKIMMHTLLQQVATKVVHSEESWKQRILINAPEICDVLEHAKGTRALSGISFDIFGIDKVSISKKAFKKMPNLRFLRVYKSKDGGKDVLRIPKKMEFPCRHLRLLQWEAYPNKCLPPTFYLEHLVKLDMSGSKLKYLWLPTL</sequence>
<reference evidence="7" key="1">
    <citation type="submission" date="2016-07" db="EMBL/GenBank/DDBJ databases">
        <title>De novo transcriptome assembly of four accessions of the metal hyperaccumulator plant Noccaea caerulescens.</title>
        <authorList>
            <person name="Blande D."/>
            <person name="Halimaa P."/>
            <person name="Tervahauta A.I."/>
            <person name="Aarts M.G."/>
            <person name="Karenlampi S.O."/>
        </authorList>
    </citation>
    <scope>NUCLEOTIDE SEQUENCE</scope>
</reference>
<dbReference type="SMART" id="SM00382">
    <property type="entry name" value="AAA"/>
    <property type="match status" value="1"/>
</dbReference>
<evidence type="ECO:0000256" key="3">
    <source>
        <dbReference type="ARBA" id="ARBA00022801"/>
    </source>
</evidence>
<keyword evidence="2" id="KW-0677">Repeat</keyword>
<dbReference type="Pfam" id="PF00931">
    <property type="entry name" value="NB-ARC"/>
    <property type="match status" value="1"/>
</dbReference>
<keyword evidence="1" id="KW-0433">Leucine-rich repeat</keyword>
<feature type="domain" description="TIR" evidence="6">
    <location>
        <begin position="14"/>
        <end position="180"/>
    </location>
</feature>
<dbReference type="SUPFAM" id="SSF52200">
    <property type="entry name" value="Toll/Interleukin receptor TIR domain"/>
    <property type="match status" value="1"/>
</dbReference>
<keyword evidence="3" id="KW-0378">Hydrolase</keyword>
<dbReference type="InterPro" id="IPR035897">
    <property type="entry name" value="Toll_tir_struct_dom_sf"/>
</dbReference>
<dbReference type="Gene3D" id="3.40.50.10140">
    <property type="entry name" value="Toll/interleukin-1 receptor homology (TIR) domain"/>
    <property type="match status" value="1"/>
</dbReference>
<dbReference type="GO" id="GO:0043531">
    <property type="term" value="F:ADP binding"/>
    <property type="evidence" value="ECO:0007669"/>
    <property type="project" value="InterPro"/>
</dbReference>
<dbReference type="GO" id="GO:0006952">
    <property type="term" value="P:defense response"/>
    <property type="evidence" value="ECO:0007669"/>
    <property type="project" value="UniProtKB-KW"/>
</dbReference>
<keyword evidence="4" id="KW-0611">Plant defense</keyword>
<dbReference type="SMART" id="SM00255">
    <property type="entry name" value="TIR"/>
    <property type="match status" value="1"/>
</dbReference>
<dbReference type="PANTHER" id="PTHR11017:SF418">
    <property type="entry name" value="DISEASE RESISTANCE PROTEIN (TIR-NBS-LRR CLASS) FAMILY-RELATED"/>
    <property type="match status" value="1"/>
</dbReference>
<dbReference type="GO" id="GO:0016787">
    <property type="term" value="F:hydrolase activity"/>
    <property type="evidence" value="ECO:0007669"/>
    <property type="project" value="UniProtKB-KW"/>
</dbReference>
<dbReference type="InterPro" id="IPR027417">
    <property type="entry name" value="P-loop_NTPase"/>
</dbReference>
<evidence type="ECO:0000259" key="6">
    <source>
        <dbReference type="PROSITE" id="PS50104"/>
    </source>
</evidence>
<proteinExistence type="predicted"/>
<dbReference type="PANTHER" id="PTHR11017">
    <property type="entry name" value="LEUCINE-RICH REPEAT-CONTAINING PROTEIN"/>
    <property type="match status" value="1"/>
</dbReference>
<dbReference type="InterPro" id="IPR058192">
    <property type="entry name" value="WHD_ROQ1-like"/>
</dbReference>
<dbReference type="SUPFAM" id="SSF52047">
    <property type="entry name" value="RNI-like"/>
    <property type="match status" value="1"/>
</dbReference>
<dbReference type="Pfam" id="PF23282">
    <property type="entry name" value="WHD_ROQ1"/>
    <property type="match status" value="1"/>
</dbReference>
<gene>
    <name evidence="7" type="ORF">LC_TR2632_c0_g1_i1_g.8866</name>
</gene>
<dbReference type="FunFam" id="3.40.50.10140:FF:000007">
    <property type="entry name" value="Disease resistance protein (TIR-NBS-LRR class)"/>
    <property type="match status" value="1"/>
</dbReference>
<dbReference type="PRINTS" id="PR00364">
    <property type="entry name" value="DISEASERSIST"/>
</dbReference>
<dbReference type="SUPFAM" id="SSF52540">
    <property type="entry name" value="P-loop containing nucleoside triphosphate hydrolases"/>
    <property type="match status" value="1"/>
</dbReference>
<dbReference type="InterPro" id="IPR002182">
    <property type="entry name" value="NB-ARC"/>
</dbReference>
<evidence type="ECO:0000256" key="4">
    <source>
        <dbReference type="ARBA" id="ARBA00022821"/>
    </source>
</evidence>
<evidence type="ECO:0000256" key="5">
    <source>
        <dbReference type="ARBA" id="ARBA00023027"/>
    </source>
</evidence>